<feature type="transmembrane region" description="Helical" evidence="1">
    <location>
        <begin position="292"/>
        <end position="312"/>
    </location>
</feature>
<keyword evidence="1" id="KW-1133">Transmembrane helix</keyword>
<evidence type="ECO:0000313" key="2">
    <source>
        <dbReference type="EMBL" id="CAE0259080.1"/>
    </source>
</evidence>
<accession>A0A7S3G8U2</accession>
<dbReference type="InterPro" id="IPR010640">
    <property type="entry name" value="Low_temperature_requirement_A"/>
</dbReference>
<name>A0A7S3G8U2_9EUKA</name>
<evidence type="ECO:0000313" key="3">
    <source>
        <dbReference type="EMBL" id="CAE0259082.1"/>
    </source>
</evidence>
<evidence type="ECO:0008006" key="4">
    <source>
        <dbReference type="Google" id="ProtNLM"/>
    </source>
</evidence>
<evidence type="ECO:0000256" key="1">
    <source>
        <dbReference type="SAM" id="Phobius"/>
    </source>
</evidence>
<feature type="transmembrane region" description="Helical" evidence="1">
    <location>
        <begin position="332"/>
        <end position="351"/>
    </location>
</feature>
<feature type="transmembrane region" description="Helical" evidence="1">
    <location>
        <begin position="384"/>
        <end position="402"/>
    </location>
</feature>
<dbReference type="PANTHER" id="PTHR36840:SF1">
    <property type="entry name" value="BLL5714 PROTEIN"/>
    <property type="match status" value="1"/>
</dbReference>
<dbReference type="EMBL" id="HBIB01032893">
    <property type="protein sequence ID" value="CAE0259082.1"/>
    <property type="molecule type" value="Transcribed_RNA"/>
</dbReference>
<dbReference type="Pfam" id="PF06772">
    <property type="entry name" value="LtrA"/>
    <property type="match status" value="1"/>
</dbReference>
<gene>
    <name evidence="2" type="ORF">PBIL07802_LOCUS21347</name>
    <name evidence="3" type="ORF">PBIL07802_LOCUS21349</name>
</gene>
<dbReference type="PANTHER" id="PTHR36840">
    <property type="entry name" value="BLL5714 PROTEIN"/>
    <property type="match status" value="1"/>
</dbReference>
<feature type="transmembrane region" description="Helical" evidence="1">
    <location>
        <begin position="90"/>
        <end position="108"/>
    </location>
</feature>
<keyword evidence="1" id="KW-0472">Membrane</keyword>
<feature type="transmembrane region" description="Helical" evidence="1">
    <location>
        <begin position="120"/>
        <end position="141"/>
    </location>
</feature>
<dbReference type="AlphaFoldDB" id="A0A7S3G8U2"/>
<organism evidence="2">
    <name type="scientific">Palpitomonas bilix</name>
    <dbReference type="NCBI Taxonomy" id="652834"/>
    <lineage>
        <taxon>Eukaryota</taxon>
        <taxon>Eukaryota incertae sedis</taxon>
    </lineage>
</organism>
<feature type="transmembrane region" description="Helical" evidence="1">
    <location>
        <begin position="243"/>
        <end position="263"/>
    </location>
</feature>
<keyword evidence="1" id="KW-0812">Transmembrane</keyword>
<proteinExistence type="predicted"/>
<dbReference type="EMBL" id="HBIB01032890">
    <property type="protein sequence ID" value="CAE0259080.1"/>
    <property type="molecule type" value="Transcribed_RNA"/>
</dbReference>
<protein>
    <recommendedName>
        <fullName evidence="4">Low temperature requirement A</fullName>
    </recommendedName>
</protein>
<sequence>MSLRVWQRPRLLQDWHEEQEDRKVAWTELFYDLVFVSVIGRLGDEYKTVQDGSSLTSPMEMGTYVVLFLGIYYVWVQSLLFATRFHVEDLFSNVYHALLMACVVVIGVNMDDPLGSKGMSIGIAFAAAKLLFCLAYLRVWIYVKRIRVFVTVTVALLLVEGGLWLGSAFITSPTAKLCVQAGSSLVSFCHPFVFSCLPRKARVPLHITHFSERIGCVIIITMGESAFGVTQSIVGATNALGDMAFYFSSVLFLLTLLIFKIFYFDADPAGEENHALRTSLARGITWSNIHPLLAMAVSLFGTGVSLIVHYSPSTNMTNTSYWQSAEGMAVESAQGIVFGCAAAIYICLATIQLMHNHTEISEDYCLLPKRGEVLRLGRRKYGGAAIRIIAACTCIPFAVSPFTHVLPYLSAIILGGIAIIALAADYLLVFIVERKARHYLPPKFFKRGRANSDRREVNTSTEAERVLEGQQDEDELGGLLNSGGMEVDEELLQAEQARLRRARVLSRVQGSAGEGTPLLR</sequence>
<reference evidence="2" key="1">
    <citation type="submission" date="2021-01" db="EMBL/GenBank/DDBJ databases">
        <authorList>
            <person name="Corre E."/>
            <person name="Pelletier E."/>
            <person name="Niang G."/>
            <person name="Scheremetjew M."/>
            <person name="Finn R."/>
            <person name="Kale V."/>
            <person name="Holt S."/>
            <person name="Cochrane G."/>
            <person name="Meng A."/>
            <person name="Brown T."/>
            <person name="Cohen L."/>
        </authorList>
    </citation>
    <scope>NUCLEOTIDE SEQUENCE</scope>
    <source>
        <strain evidence="2">NIES-2562</strain>
    </source>
</reference>
<feature type="transmembrane region" description="Helical" evidence="1">
    <location>
        <begin position="148"/>
        <end position="171"/>
    </location>
</feature>
<feature type="transmembrane region" description="Helical" evidence="1">
    <location>
        <begin position="408"/>
        <end position="432"/>
    </location>
</feature>
<feature type="transmembrane region" description="Helical" evidence="1">
    <location>
        <begin position="61"/>
        <end position="83"/>
    </location>
</feature>